<keyword evidence="2" id="KW-0812">Transmembrane</keyword>
<keyword evidence="2" id="KW-0472">Membrane</keyword>
<keyword evidence="5" id="KW-1185">Reference proteome</keyword>
<feature type="compositionally biased region" description="Pro residues" evidence="1">
    <location>
        <begin position="75"/>
        <end position="86"/>
    </location>
</feature>
<dbReference type="InterPro" id="IPR009688">
    <property type="entry name" value="FAM210A/B-like_dom"/>
</dbReference>
<dbReference type="PANTHER" id="PTHR21377:SF0">
    <property type="entry name" value="PROTEIN FAM210B, MITOCHONDRIAL"/>
    <property type="match status" value="1"/>
</dbReference>
<evidence type="ECO:0000259" key="3">
    <source>
        <dbReference type="Pfam" id="PF06916"/>
    </source>
</evidence>
<dbReference type="Pfam" id="PF06916">
    <property type="entry name" value="FAM210A-B_dom"/>
    <property type="match status" value="1"/>
</dbReference>
<name>A0A8C3CXC3_CAIMO</name>
<protein>
    <recommendedName>
        <fullName evidence="3">DUF1279 domain-containing protein</fullName>
    </recommendedName>
</protein>
<evidence type="ECO:0000313" key="5">
    <source>
        <dbReference type="Proteomes" id="UP000694556"/>
    </source>
</evidence>
<feature type="region of interest" description="Disordered" evidence="1">
    <location>
        <begin position="56"/>
        <end position="113"/>
    </location>
</feature>
<evidence type="ECO:0000256" key="1">
    <source>
        <dbReference type="SAM" id="MobiDB-lite"/>
    </source>
</evidence>
<dbReference type="PANTHER" id="PTHR21377">
    <property type="entry name" value="PROTEIN FAM210B, MITOCHONDRIAL"/>
    <property type="match status" value="1"/>
</dbReference>
<dbReference type="Proteomes" id="UP000694556">
    <property type="component" value="Unassembled WGS sequence"/>
</dbReference>
<dbReference type="Ensembl" id="ENSCMMT00000027950.1">
    <property type="protein sequence ID" value="ENSCMMP00000025554.1"/>
    <property type="gene ID" value="ENSCMMG00000015800.1"/>
</dbReference>
<feature type="transmembrane region" description="Helical" evidence="2">
    <location>
        <begin position="127"/>
        <end position="149"/>
    </location>
</feature>
<keyword evidence="2" id="KW-1133">Transmembrane helix</keyword>
<sequence length="215" mass="23455">MGTEPLLECRVQCHLHPRCHLQAPVHPPAPPPAAAFLRFEHLHVCPRRCHVPPAAAPRLTPLPPGSHSPTRRRPQPPPCPPPPPGGPLKRAAAAPRLTPPPRAATDLSSANKKLNKSQQLKKTFQRMWCCGVSFHIGISSVSLAIYLSVSSGVDMTAVLCKLGFSESSLQSKRTAGTLRIICVPIIPFLSSWCRIFTLCQMLVDIFIYFLCSVIA</sequence>
<accession>A0A8C3CXC3</accession>
<dbReference type="GO" id="GO:0005739">
    <property type="term" value="C:mitochondrion"/>
    <property type="evidence" value="ECO:0007669"/>
    <property type="project" value="TreeGrafter"/>
</dbReference>
<feature type="transmembrane region" description="Helical" evidence="2">
    <location>
        <begin position="195"/>
        <end position="214"/>
    </location>
</feature>
<evidence type="ECO:0000256" key="2">
    <source>
        <dbReference type="SAM" id="Phobius"/>
    </source>
</evidence>
<feature type="domain" description="DUF1279" evidence="3">
    <location>
        <begin position="118"/>
        <end position="176"/>
    </location>
</feature>
<organism evidence="4 5">
    <name type="scientific">Cairina moschata</name>
    <name type="common">Muscovy duck</name>
    <dbReference type="NCBI Taxonomy" id="8855"/>
    <lineage>
        <taxon>Eukaryota</taxon>
        <taxon>Metazoa</taxon>
        <taxon>Chordata</taxon>
        <taxon>Craniata</taxon>
        <taxon>Vertebrata</taxon>
        <taxon>Euteleostomi</taxon>
        <taxon>Archelosauria</taxon>
        <taxon>Archosauria</taxon>
        <taxon>Dinosauria</taxon>
        <taxon>Saurischia</taxon>
        <taxon>Theropoda</taxon>
        <taxon>Coelurosauria</taxon>
        <taxon>Aves</taxon>
        <taxon>Neognathae</taxon>
        <taxon>Galloanserae</taxon>
        <taxon>Anseriformes</taxon>
        <taxon>Anatidae</taxon>
        <taxon>Anatinae</taxon>
        <taxon>Cairina</taxon>
    </lineage>
</organism>
<dbReference type="AlphaFoldDB" id="A0A8C3CXC3"/>
<reference evidence="4" key="2">
    <citation type="submission" date="2025-09" db="UniProtKB">
        <authorList>
            <consortium name="Ensembl"/>
        </authorList>
    </citation>
    <scope>IDENTIFICATION</scope>
</reference>
<feature type="compositionally biased region" description="Low complexity" evidence="1">
    <location>
        <begin position="87"/>
        <end position="96"/>
    </location>
</feature>
<proteinExistence type="predicted"/>
<dbReference type="InterPro" id="IPR045866">
    <property type="entry name" value="FAM210A/B-like"/>
</dbReference>
<evidence type="ECO:0000313" key="4">
    <source>
        <dbReference type="Ensembl" id="ENSCMMP00000025554.1"/>
    </source>
</evidence>
<reference evidence="4" key="1">
    <citation type="submission" date="2025-08" db="UniProtKB">
        <authorList>
            <consortium name="Ensembl"/>
        </authorList>
    </citation>
    <scope>IDENTIFICATION</scope>
</reference>